<evidence type="ECO:0000313" key="1">
    <source>
        <dbReference type="EMBL" id="DAD70928.1"/>
    </source>
</evidence>
<accession>A0A8S5LM53</accession>
<protein>
    <submittedName>
        <fullName evidence="1">Uncharacterized protein</fullName>
    </submittedName>
</protein>
<organism evidence="1">
    <name type="scientific">Podoviridae sp. ct6HI6</name>
    <dbReference type="NCBI Taxonomy" id="2827616"/>
    <lineage>
        <taxon>Viruses</taxon>
        <taxon>Duplodnaviria</taxon>
        <taxon>Heunggongvirae</taxon>
        <taxon>Uroviricota</taxon>
        <taxon>Caudoviricetes</taxon>
    </lineage>
</organism>
<sequence length="140" mass="15562">MESVKDIMKSASLFGACSKSNGVSDWKSLVWLFFTPQGREFCEENNFPSLEMFQGMKEHVAELGVFVDYGEVNHTNDAHIGLIGDTVATLTYDDNEVVHKIVLMHGAKARIKASHYAVILLVNIGNCEVKIDKDETVVIL</sequence>
<proteinExistence type="predicted"/>
<reference evidence="1" key="1">
    <citation type="journal article" date="2021" name="Proc. Natl. Acad. Sci. U.S.A.">
        <title>A Catalog of Tens of Thousands of Viruses from Human Metagenomes Reveals Hidden Associations with Chronic Diseases.</title>
        <authorList>
            <person name="Tisza M.J."/>
            <person name="Buck C.B."/>
        </authorList>
    </citation>
    <scope>NUCLEOTIDE SEQUENCE</scope>
    <source>
        <strain evidence="1">Ct6HI6</strain>
    </source>
</reference>
<dbReference type="EMBL" id="BK015872">
    <property type="protein sequence ID" value="DAD70928.1"/>
    <property type="molecule type" value="Genomic_DNA"/>
</dbReference>
<name>A0A8S5LM53_9CAUD</name>